<keyword evidence="2" id="KW-1185">Reference proteome</keyword>
<dbReference type="EMBL" id="CP053085">
    <property type="protein sequence ID" value="QJR35656.1"/>
    <property type="molecule type" value="Genomic_DNA"/>
</dbReference>
<dbReference type="RefSeq" id="WP_171225087.1">
    <property type="nucleotide sequence ID" value="NZ_CP053085.1"/>
</dbReference>
<dbReference type="KEGG" id="ggr:HKW67_09110"/>
<evidence type="ECO:0000313" key="2">
    <source>
        <dbReference type="Proteomes" id="UP000500938"/>
    </source>
</evidence>
<reference evidence="1 2" key="1">
    <citation type="submission" date="2020-05" db="EMBL/GenBank/DDBJ databases">
        <title>Complete genome sequence of Gemmatimonas greenlandica TET16.</title>
        <authorList>
            <person name="Zeng Y."/>
        </authorList>
    </citation>
    <scope>NUCLEOTIDE SEQUENCE [LARGE SCALE GENOMIC DNA]</scope>
    <source>
        <strain evidence="1 2">TET16</strain>
    </source>
</reference>
<evidence type="ECO:0008006" key="3">
    <source>
        <dbReference type="Google" id="ProtNLM"/>
    </source>
</evidence>
<gene>
    <name evidence="1" type="ORF">HKW67_09110</name>
</gene>
<dbReference type="Proteomes" id="UP000500938">
    <property type="component" value="Chromosome"/>
</dbReference>
<evidence type="ECO:0000313" key="1">
    <source>
        <dbReference type="EMBL" id="QJR35656.1"/>
    </source>
</evidence>
<sequence length="97" mass="10366">MTLLESIIASLLLAVTAVVCLDATRGAAALQRKSADWTQAVARAEAELATVSSGGLPSSTTRVTRRPWRDGLELLEIDMPMADGASFRLTRLVERAP</sequence>
<name>A0A6M4IQG3_9BACT</name>
<protein>
    <recommendedName>
        <fullName evidence="3">Type II secretion system protein</fullName>
    </recommendedName>
</protein>
<accession>A0A6M4IQG3</accession>
<proteinExistence type="predicted"/>
<organism evidence="1 2">
    <name type="scientific">Gemmatimonas groenlandica</name>
    <dbReference type="NCBI Taxonomy" id="2732249"/>
    <lineage>
        <taxon>Bacteria</taxon>
        <taxon>Pseudomonadati</taxon>
        <taxon>Gemmatimonadota</taxon>
        <taxon>Gemmatimonadia</taxon>
        <taxon>Gemmatimonadales</taxon>
        <taxon>Gemmatimonadaceae</taxon>
        <taxon>Gemmatimonas</taxon>
    </lineage>
</organism>
<dbReference type="AlphaFoldDB" id="A0A6M4IQG3"/>